<proteinExistence type="predicted"/>
<name>A0AAD7A541_9AGAR</name>
<dbReference type="Proteomes" id="UP001218218">
    <property type="component" value="Unassembled WGS sequence"/>
</dbReference>
<gene>
    <name evidence="1" type="ORF">DFH08DRAFT_807070</name>
</gene>
<keyword evidence="2" id="KW-1185">Reference proteome</keyword>
<dbReference type="AlphaFoldDB" id="A0AAD7A541"/>
<accession>A0AAD7A541</accession>
<reference evidence="1" key="1">
    <citation type="submission" date="2023-03" db="EMBL/GenBank/DDBJ databases">
        <title>Massive genome expansion in bonnet fungi (Mycena s.s.) driven by repeated elements and novel gene families across ecological guilds.</title>
        <authorList>
            <consortium name="Lawrence Berkeley National Laboratory"/>
            <person name="Harder C.B."/>
            <person name="Miyauchi S."/>
            <person name="Viragh M."/>
            <person name="Kuo A."/>
            <person name="Thoen E."/>
            <person name="Andreopoulos B."/>
            <person name="Lu D."/>
            <person name="Skrede I."/>
            <person name="Drula E."/>
            <person name="Henrissat B."/>
            <person name="Morin E."/>
            <person name="Kohler A."/>
            <person name="Barry K."/>
            <person name="LaButti K."/>
            <person name="Morin E."/>
            <person name="Salamov A."/>
            <person name="Lipzen A."/>
            <person name="Mereny Z."/>
            <person name="Hegedus B."/>
            <person name="Baldrian P."/>
            <person name="Stursova M."/>
            <person name="Weitz H."/>
            <person name="Taylor A."/>
            <person name="Grigoriev I.V."/>
            <person name="Nagy L.G."/>
            <person name="Martin F."/>
            <person name="Kauserud H."/>
        </authorList>
    </citation>
    <scope>NUCLEOTIDE SEQUENCE</scope>
    <source>
        <strain evidence="1">CBHHK002</strain>
    </source>
</reference>
<protein>
    <submittedName>
        <fullName evidence="1">Uncharacterized protein</fullName>
    </submittedName>
</protein>
<dbReference type="EMBL" id="JARIHO010000015">
    <property type="protein sequence ID" value="KAJ7349719.1"/>
    <property type="molecule type" value="Genomic_DNA"/>
</dbReference>
<organism evidence="1 2">
    <name type="scientific">Mycena albidolilacea</name>
    <dbReference type="NCBI Taxonomy" id="1033008"/>
    <lineage>
        <taxon>Eukaryota</taxon>
        <taxon>Fungi</taxon>
        <taxon>Dikarya</taxon>
        <taxon>Basidiomycota</taxon>
        <taxon>Agaricomycotina</taxon>
        <taxon>Agaricomycetes</taxon>
        <taxon>Agaricomycetidae</taxon>
        <taxon>Agaricales</taxon>
        <taxon>Marasmiineae</taxon>
        <taxon>Mycenaceae</taxon>
        <taxon>Mycena</taxon>
    </lineage>
</organism>
<evidence type="ECO:0000313" key="2">
    <source>
        <dbReference type="Proteomes" id="UP001218218"/>
    </source>
</evidence>
<evidence type="ECO:0000313" key="1">
    <source>
        <dbReference type="EMBL" id="KAJ7349719.1"/>
    </source>
</evidence>
<sequence>MWPNVGYWMLEYGPGARVGIARIHSNSLQLKLVRRRLYQDTAQGAGRTCVLWKSGVLGIKQRARSNRGWAMQYCVETFFFKLVLTAYNNRYRTNTLKLIRDCIEIRPRGAGRTCVLWKSGILGIKQRARSTRGWAMRYCVETFFQASPLPSSWSISSPGVAFLRLTHPQQTAYDSRYQMNTIHSNSLQDSAAPIPTHRFEASVSSSSSFSSFYLSGLNYIRIRPGSARLCGARVSRRRECASDVLRCRFSADLNLAEGKGRQGQGQGMVKQGPGAHGALFLGVNT</sequence>
<comment type="caution">
    <text evidence="1">The sequence shown here is derived from an EMBL/GenBank/DDBJ whole genome shotgun (WGS) entry which is preliminary data.</text>
</comment>